<keyword evidence="1 6" id="KW-0575">Peroxidase</keyword>
<evidence type="ECO:0000256" key="4">
    <source>
        <dbReference type="SAM" id="SignalP"/>
    </source>
</evidence>
<keyword evidence="1 6" id="KW-0560">Oxidoreductase</keyword>
<dbReference type="PANTHER" id="PTHR11465:SF62">
    <property type="entry name" value="CATALASE T"/>
    <property type="match status" value="1"/>
</dbReference>
<evidence type="ECO:0000313" key="6">
    <source>
        <dbReference type="EMBL" id="ODN67213.1"/>
    </source>
</evidence>
<feature type="active site" evidence="2">
    <location>
        <position position="54"/>
    </location>
</feature>
<feature type="binding site" description="axial binding residue" evidence="3">
    <location>
        <position position="323"/>
    </location>
    <ligand>
        <name>heme</name>
        <dbReference type="ChEBI" id="CHEBI:30413"/>
    </ligand>
    <ligandPart>
        <name>Fe</name>
        <dbReference type="ChEBI" id="CHEBI:18248"/>
    </ligandPart>
</feature>
<evidence type="ECO:0000259" key="5">
    <source>
        <dbReference type="SMART" id="SM01060"/>
    </source>
</evidence>
<sequence>MATKTLKYLPLALLLGFSINPVLAEEREKSTVEKIVDVQHDLFKGPREGLRSNHTKGVVLTGEFHPADSARQITSAAHLQQQSSPIVVRFSNATGFPDIADNDPRGLAKGMAMRIDLGDEEYTDMVLSSVPRFPVATPEAFLEMLTAVRDSATSEAETKPIQQFLADNPKAKHFVEYPKPFPASFANLSYHGINAFKFTNADGESVYGRYIVTPLDGVKTLEKADAEIQNENYLMNEIRERLPQQPAEFRLAVQVAEPGDEVNDATIIWPEDRQIVELGRIVLYAAKADAAEYEKATMFNPLALPEGIEPSADPILLARPGAYAVSFQHRMD</sequence>
<dbReference type="InterPro" id="IPR018028">
    <property type="entry name" value="Catalase"/>
</dbReference>
<dbReference type="EC" id="1.11.1.-" evidence="1"/>
<comment type="similarity">
    <text evidence="1">Belongs to the catalase family.</text>
</comment>
<evidence type="ECO:0000256" key="2">
    <source>
        <dbReference type="PIRSR" id="PIRSR000296-1"/>
    </source>
</evidence>
<dbReference type="SUPFAM" id="SSF56634">
    <property type="entry name" value="Heme-dependent catalase-like"/>
    <property type="match status" value="1"/>
</dbReference>
<dbReference type="Proteomes" id="UP000094379">
    <property type="component" value="Unassembled WGS sequence"/>
</dbReference>
<dbReference type="Gene3D" id="2.40.180.10">
    <property type="entry name" value="Catalase core domain"/>
    <property type="match status" value="1"/>
</dbReference>
<dbReference type="GO" id="GO:0042744">
    <property type="term" value="P:hydrogen peroxide catabolic process"/>
    <property type="evidence" value="ECO:0007669"/>
    <property type="project" value="TreeGrafter"/>
</dbReference>
<evidence type="ECO:0000256" key="3">
    <source>
        <dbReference type="PIRSR" id="PIRSR000296-2"/>
    </source>
</evidence>
<dbReference type="PATRIC" id="fig|291169.3.peg.1121"/>
<keyword evidence="4" id="KW-0732">Signal</keyword>
<comment type="cofactor">
    <cofactor evidence="1">
        <name>heme</name>
        <dbReference type="ChEBI" id="CHEBI:30413"/>
    </cofactor>
</comment>
<feature type="chain" id="PRO_5009128644" description="Catalase-related peroxidase" evidence="4">
    <location>
        <begin position="25"/>
        <end position="332"/>
    </location>
</feature>
<comment type="function">
    <text evidence="1">Has an organic peroxide-dependent peroxidase activity.</text>
</comment>
<dbReference type="AlphaFoldDB" id="A0A1E3GT36"/>
<dbReference type="GO" id="GO:0005737">
    <property type="term" value="C:cytoplasm"/>
    <property type="evidence" value="ECO:0007669"/>
    <property type="project" value="TreeGrafter"/>
</dbReference>
<comment type="caution">
    <text evidence="6">The sequence shown here is derived from an EMBL/GenBank/DDBJ whole genome shotgun (WGS) entry which is preliminary data.</text>
</comment>
<keyword evidence="1 3" id="KW-0479">Metal-binding</keyword>
<dbReference type="InterPro" id="IPR011614">
    <property type="entry name" value="Catalase_core"/>
</dbReference>
<feature type="signal peptide" evidence="4">
    <location>
        <begin position="1"/>
        <end position="24"/>
    </location>
</feature>
<dbReference type="InterPro" id="IPR020835">
    <property type="entry name" value="Catalase_sf"/>
</dbReference>
<dbReference type="GO" id="GO:0020037">
    <property type="term" value="F:heme binding"/>
    <property type="evidence" value="ECO:0007669"/>
    <property type="project" value="InterPro"/>
</dbReference>
<dbReference type="EMBL" id="MCRI01000008">
    <property type="protein sequence ID" value="ODN67213.1"/>
    <property type="molecule type" value="Genomic_DNA"/>
</dbReference>
<dbReference type="PROSITE" id="PS51402">
    <property type="entry name" value="CATALASE_3"/>
    <property type="match status" value="1"/>
</dbReference>
<organism evidence="6 7">
    <name type="scientific">Methylophaga muralis</name>
    <dbReference type="NCBI Taxonomy" id="291169"/>
    <lineage>
        <taxon>Bacteria</taxon>
        <taxon>Pseudomonadati</taxon>
        <taxon>Pseudomonadota</taxon>
        <taxon>Gammaproteobacteria</taxon>
        <taxon>Thiotrichales</taxon>
        <taxon>Piscirickettsiaceae</taxon>
        <taxon>Methylophaga</taxon>
    </lineage>
</organism>
<accession>A0A1E3GT36</accession>
<protein>
    <recommendedName>
        <fullName evidence="1">Catalase-related peroxidase</fullName>
        <ecNumber evidence="1">1.11.1.-</ecNumber>
    </recommendedName>
</protein>
<proteinExistence type="inferred from homology"/>
<gene>
    <name evidence="6" type="primary">srpA_1</name>
    <name evidence="6" type="ORF">A9E74_01117</name>
</gene>
<dbReference type="PANTHER" id="PTHR11465">
    <property type="entry name" value="CATALASE"/>
    <property type="match status" value="1"/>
</dbReference>
<dbReference type="STRING" id="291169.A9E74_01117"/>
<dbReference type="RefSeq" id="WP_069295624.1">
    <property type="nucleotide sequence ID" value="NZ_MCRI01000008.1"/>
</dbReference>
<evidence type="ECO:0000256" key="1">
    <source>
        <dbReference type="PIRNR" id="PIRNR000296"/>
    </source>
</evidence>
<dbReference type="InterPro" id="IPR024168">
    <property type="entry name" value="Catalase_SrpA-type_pred"/>
</dbReference>
<dbReference type="GO" id="GO:0046872">
    <property type="term" value="F:metal ion binding"/>
    <property type="evidence" value="ECO:0007669"/>
    <property type="project" value="UniProtKB-KW"/>
</dbReference>
<dbReference type="Pfam" id="PF00199">
    <property type="entry name" value="Catalase"/>
    <property type="match status" value="1"/>
</dbReference>
<dbReference type="CDD" id="cd08153">
    <property type="entry name" value="srpA_like"/>
    <property type="match status" value="1"/>
</dbReference>
<dbReference type="GO" id="GO:0004096">
    <property type="term" value="F:catalase activity"/>
    <property type="evidence" value="ECO:0007669"/>
    <property type="project" value="InterPro"/>
</dbReference>
<feature type="domain" description="Catalase core" evidence="5">
    <location>
        <begin position="28"/>
        <end position="332"/>
    </location>
</feature>
<evidence type="ECO:0000313" key="7">
    <source>
        <dbReference type="Proteomes" id="UP000094379"/>
    </source>
</evidence>
<keyword evidence="7" id="KW-1185">Reference proteome</keyword>
<keyword evidence="1 3" id="KW-0408">Iron</keyword>
<name>A0A1E3GT36_9GAMM</name>
<dbReference type="GO" id="GO:0042542">
    <property type="term" value="P:response to hydrogen peroxide"/>
    <property type="evidence" value="ECO:0007669"/>
    <property type="project" value="TreeGrafter"/>
</dbReference>
<dbReference type="Gene3D" id="1.20.1280.120">
    <property type="match status" value="1"/>
</dbReference>
<reference evidence="6 7" key="1">
    <citation type="submission" date="2016-07" db="EMBL/GenBank/DDBJ databases">
        <title>Draft Genome Sequence of Methylophaga muralis Bur 1.</title>
        <authorList>
            <person name="Vasilenko O.V."/>
            <person name="Doronina N.V."/>
            <person name="Shmareva M.N."/>
            <person name="Tarlachkov S.V."/>
            <person name="Mustakhimov I."/>
            <person name="Trotsenko Y.A."/>
        </authorList>
    </citation>
    <scope>NUCLEOTIDE SEQUENCE [LARGE SCALE GENOMIC DNA]</scope>
    <source>
        <strain evidence="6 7">Bur 1</strain>
    </source>
</reference>
<keyword evidence="1 3" id="KW-0349">Heme</keyword>
<dbReference type="PIRSF" id="PIRSF000296">
    <property type="entry name" value="SrpA"/>
    <property type="match status" value="1"/>
</dbReference>
<dbReference type="SMART" id="SM01060">
    <property type="entry name" value="Catalase"/>
    <property type="match status" value="1"/>
</dbReference>